<evidence type="ECO:0000256" key="1">
    <source>
        <dbReference type="ARBA" id="ARBA00010990"/>
    </source>
</evidence>
<proteinExistence type="inferred from homology"/>
<comment type="caution">
    <text evidence="4">The sequence shown here is derived from an EMBL/GenBank/DDBJ whole genome shotgun (WGS) entry which is preliminary data.</text>
</comment>
<evidence type="ECO:0000313" key="5">
    <source>
        <dbReference type="Proteomes" id="UP000192722"/>
    </source>
</evidence>
<dbReference type="PANTHER" id="PTHR12215:SF10">
    <property type="entry name" value="L-AMINOADIPATE-SEMIALDEHYDE DEHYDROGENASE-PHOSPHOPANTETHEINYL TRANSFERASE"/>
    <property type="match status" value="1"/>
</dbReference>
<organism evidence="4 5">
    <name type="scientific">Rouxiella silvae</name>
    <dbReference type="NCBI Taxonomy" id="1646373"/>
    <lineage>
        <taxon>Bacteria</taxon>
        <taxon>Pseudomonadati</taxon>
        <taxon>Pseudomonadota</taxon>
        <taxon>Gammaproteobacteria</taxon>
        <taxon>Enterobacterales</taxon>
        <taxon>Yersiniaceae</taxon>
        <taxon>Rouxiella</taxon>
    </lineage>
</organism>
<evidence type="ECO:0000313" key="4">
    <source>
        <dbReference type="EMBL" id="ORJ22317.1"/>
    </source>
</evidence>
<reference evidence="4 5" key="1">
    <citation type="journal article" date="2017" name="Int. J. Syst. Evol. Microbiol.">
        <title>Rouxiella badensis sp. nov. and Rouxiella silvae sp. nov. isolated from peat bog soil in Germany and emendation of the genus description.</title>
        <authorList>
            <person name="Le Fleche-Mateos A."/>
            <person name="Kugler J.H."/>
            <person name="Hansen S.H."/>
            <person name="Syldatk C."/>
            <person name="Hausmann R."/>
            <person name="Lomprez F."/>
            <person name="Vandenbogaert M."/>
            <person name="Manuguerra J.C."/>
            <person name="Grimont P.A."/>
        </authorList>
    </citation>
    <scope>NUCLEOTIDE SEQUENCE [LARGE SCALE GENOMIC DNA]</scope>
    <source>
        <strain evidence="4 5">213</strain>
    </source>
</reference>
<keyword evidence="5" id="KW-1185">Reference proteome</keyword>
<dbReference type="PANTHER" id="PTHR12215">
    <property type="entry name" value="PHOSPHOPANTETHEINE TRANSFERASE"/>
    <property type="match status" value="1"/>
</dbReference>
<sequence>MVAALAVCDLIEPVSTRRLSPALLQEAAAMSARRSATFLAGRSLLAELMFLLFKQPILPKIVVDAAGKPAFADPSLPFFNLSHSGDRLLVVVSALGPVGCDIEINRQRRGLTALAAEFFSPTENQWIKAQPSPQTAFWQLWCLREALLKQRGEGIWAMQSIQIDPAQHTFSAECKVSHLFVSSTEGLILSVALPTSVSKLQHWRLSFDKSQLEKVPEPGWQQFKPQVSPC</sequence>
<dbReference type="InterPro" id="IPR050559">
    <property type="entry name" value="P-Pant_transferase_sf"/>
</dbReference>
<evidence type="ECO:0000259" key="3">
    <source>
        <dbReference type="Pfam" id="PF01648"/>
    </source>
</evidence>
<dbReference type="InterPro" id="IPR008278">
    <property type="entry name" value="4-PPantetheinyl_Trfase_dom"/>
</dbReference>
<keyword evidence="2" id="KW-0808">Transferase</keyword>
<comment type="similarity">
    <text evidence="1">Belongs to the P-Pant transferase superfamily. Gsp/Sfp/HetI/AcpT family.</text>
</comment>
<dbReference type="InterPro" id="IPR037143">
    <property type="entry name" value="4-PPantetheinyl_Trfase_dom_sf"/>
</dbReference>
<dbReference type="Pfam" id="PF01648">
    <property type="entry name" value="ACPS"/>
    <property type="match status" value="1"/>
</dbReference>
<protein>
    <recommendedName>
        <fullName evidence="3">4'-phosphopantetheinyl transferase domain-containing protein</fullName>
    </recommendedName>
</protein>
<name>A0ABX3U477_9GAMM</name>
<dbReference type="Gene3D" id="3.90.470.20">
    <property type="entry name" value="4'-phosphopantetheinyl transferase domain"/>
    <property type="match status" value="2"/>
</dbReference>
<feature type="domain" description="4'-phosphopantetheinyl transferase" evidence="3">
    <location>
        <begin position="97"/>
        <end position="165"/>
    </location>
</feature>
<dbReference type="EMBL" id="MRWD01000009">
    <property type="protein sequence ID" value="ORJ22317.1"/>
    <property type="molecule type" value="Genomic_DNA"/>
</dbReference>
<accession>A0ABX3U477</accession>
<evidence type="ECO:0000256" key="2">
    <source>
        <dbReference type="ARBA" id="ARBA00022679"/>
    </source>
</evidence>
<gene>
    <name evidence="4" type="ORF">BS639_05580</name>
</gene>
<dbReference type="Proteomes" id="UP000192722">
    <property type="component" value="Unassembled WGS sequence"/>
</dbReference>
<dbReference type="SUPFAM" id="SSF56214">
    <property type="entry name" value="4'-phosphopantetheinyl transferase"/>
    <property type="match status" value="2"/>
</dbReference>